<evidence type="ECO:0000256" key="6">
    <source>
        <dbReference type="ARBA" id="ARBA00022777"/>
    </source>
</evidence>
<dbReference type="Proteomes" id="UP000781958">
    <property type="component" value="Unassembled WGS sequence"/>
</dbReference>
<dbReference type="PROSITE" id="PS50113">
    <property type="entry name" value="PAC"/>
    <property type="match status" value="1"/>
</dbReference>
<feature type="domain" description="HAMP" evidence="12">
    <location>
        <begin position="285"/>
        <end position="340"/>
    </location>
</feature>
<dbReference type="SMART" id="SM00448">
    <property type="entry name" value="REC"/>
    <property type="match status" value="1"/>
</dbReference>
<feature type="domain" description="Response regulatory" evidence="10">
    <location>
        <begin position="868"/>
        <end position="980"/>
    </location>
</feature>
<dbReference type="InterPro" id="IPR036890">
    <property type="entry name" value="HATPase_C_sf"/>
</dbReference>
<evidence type="ECO:0000259" key="11">
    <source>
        <dbReference type="PROSITE" id="PS50113"/>
    </source>
</evidence>
<dbReference type="InterPro" id="IPR004358">
    <property type="entry name" value="Sig_transdc_His_kin-like_C"/>
</dbReference>
<keyword evidence="8" id="KW-0175">Coiled coil</keyword>
<dbReference type="PROSITE" id="PS50109">
    <property type="entry name" value="HIS_KIN"/>
    <property type="match status" value="1"/>
</dbReference>
<dbReference type="InterPro" id="IPR011006">
    <property type="entry name" value="CheY-like_superfamily"/>
</dbReference>
<dbReference type="Pfam" id="PF08448">
    <property type="entry name" value="PAS_4"/>
    <property type="match status" value="1"/>
</dbReference>
<keyword evidence="6" id="KW-0418">Kinase</keyword>
<organism evidence="13 14">
    <name type="scientific">Azospirillum rugosum</name>
    <dbReference type="NCBI Taxonomy" id="416170"/>
    <lineage>
        <taxon>Bacteria</taxon>
        <taxon>Pseudomonadati</taxon>
        <taxon>Pseudomonadota</taxon>
        <taxon>Alphaproteobacteria</taxon>
        <taxon>Rhodospirillales</taxon>
        <taxon>Azospirillaceae</taxon>
        <taxon>Azospirillum</taxon>
    </lineage>
</organism>
<dbReference type="InterPro" id="IPR035965">
    <property type="entry name" value="PAS-like_dom_sf"/>
</dbReference>
<dbReference type="InterPro" id="IPR000014">
    <property type="entry name" value="PAS"/>
</dbReference>
<dbReference type="SUPFAM" id="SSF55785">
    <property type="entry name" value="PYP-like sensor domain (PAS domain)"/>
    <property type="match status" value="2"/>
</dbReference>
<dbReference type="RefSeq" id="WP_209765879.1">
    <property type="nucleotide sequence ID" value="NZ_JAGINP010000005.1"/>
</dbReference>
<dbReference type="InterPro" id="IPR003594">
    <property type="entry name" value="HATPase_dom"/>
</dbReference>
<evidence type="ECO:0000256" key="1">
    <source>
        <dbReference type="ARBA" id="ARBA00000085"/>
    </source>
</evidence>
<evidence type="ECO:0000259" key="9">
    <source>
        <dbReference type="PROSITE" id="PS50109"/>
    </source>
</evidence>
<sequence length="989" mass="105004">MLPVLAFVGWMVVRMAETQSAAIERSGQDTARMLAVAIDRELTAMATALQVLSTSPSLRSGDYAAFHATAIEVLRSKDVRREGVHIVLTEANGQQIANTRRAYGEPLPRTAVPDLVRRAAEASQTQISGVFRGAIAGQLLVAVAVPVVQDGQPTRVLSMSVPTDVLAGVLKRQELPGGWIAGLWDREGLFITRTAAPQSSAGTPVPPEVVRVTAAETSGTFPFVTRDGVRFFNAFARSDTSGWTVTVGVPQAVISEPLTQSVLLVLTGGGILLALSLMMALAVGRRIAGPVAALADSARALGRHGPSATTGIIERTPIREVNDVAGALASTAQRLRDSEAQQRLVMEAVGLGVWRFDARGGRFYGSDRTAELLGSAASDGTSIEAWIRNVSADYRDGLRSAFYRDGPAAGEFETEFPVGSPDGRVRWLMMRGSFLAEAAPGAARAVGILEDVTERRRAHEEQLGELVGRHAADRRLFAAIIESSTDLIVAVDQDLRILLFNGAYQREIESLYGRRPEIGRSLLDLMDGVPDAIDRARVLWGRALAGETFTIVEEIGNPALRRQRFELAFGTMVDSSGRRIGAFRIARDIGERERTQEALRQAEETLHQIRKMEAIGQLTGGIAHDFNNLLQAIGSALFLIQAGQDGASTGAGTAKALDLATEAVKKGATLTQHLLAFSRRQRLEPKSVNVGALVEGMSGLLERTLGGTIRIATESASGLWAARVDPNQLEMAILNLAINARDAMPDGGALTIATANCPAGSAGRPADLAPGDCVRIAVADTGQGMGEEVAARAFEPFFTTKGVGHGTGLGLSMVHGLAAQSGGTVTLDTAPGRGTTVTLYLPRADAQDATAPAEGSMGKALPPQCSATILVVEDEVLVRMGTATVLEQAGFRIMEASSGPEALEVMEREPEVDLVLTDYAMPGMTGLELIRALRTRRPDLPVLMVTGYAEIPKAASVDGLVIMQKPYRAEELVGRIRRTLAAPSILAAQ</sequence>
<feature type="modified residue" description="4-aspartylphosphate" evidence="7">
    <location>
        <position position="918"/>
    </location>
</feature>
<dbReference type="PROSITE" id="PS50885">
    <property type="entry name" value="HAMP"/>
    <property type="match status" value="1"/>
</dbReference>
<dbReference type="InterPro" id="IPR000700">
    <property type="entry name" value="PAS-assoc_C"/>
</dbReference>
<feature type="domain" description="Histidine kinase" evidence="9">
    <location>
        <begin position="621"/>
        <end position="845"/>
    </location>
</feature>
<evidence type="ECO:0000256" key="2">
    <source>
        <dbReference type="ARBA" id="ARBA00004370"/>
    </source>
</evidence>
<evidence type="ECO:0000313" key="14">
    <source>
        <dbReference type="Proteomes" id="UP000781958"/>
    </source>
</evidence>
<comment type="catalytic activity">
    <reaction evidence="1">
        <text>ATP + protein L-histidine = ADP + protein N-phospho-L-histidine.</text>
        <dbReference type="EC" id="2.7.13.3"/>
    </reaction>
</comment>
<keyword evidence="4 7" id="KW-0597">Phosphoprotein</keyword>
<name>A0ABS4SIM3_9PROT</name>
<dbReference type="InterPro" id="IPR003661">
    <property type="entry name" value="HisK_dim/P_dom"/>
</dbReference>
<proteinExistence type="predicted"/>
<dbReference type="Gene3D" id="3.30.450.20">
    <property type="entry name" value="PAS domain"/>
    <property type="match status" value="3"/>
</dbReference>
<dbReference type="SMART" id="SM00387">
    <property type="entry name" value="HATPase_c"/>
    <property type="match status" value="1"/>
</dbReference>
<dbReference type="InterPro" id="IPR003660">
    <property type="entry name" value="HAMP_dom"/>
</dbReference>
<dbReference type="CDD" id="cd00130">
    <property type="entry name" value="PAS"/>
    <property type="match status" value="1"/>
</dbReference>
<evidence type="ECO:0000256" key="4">
    <source>
        <dbReference type="ARBA" id="ARBA00022553"/>
    </source>
</evidence>
<dbReference type="Pfam" id="PF02518">
    <property type="entry name" value="HATPase_c"/>
    <property type="match status" value="1"/>
</dbReference>
<dbReference type="Gene3D" id="3.30.565.10">
    <property type="entry name" value="Histidine kinase-like ATPase, C-terminal domain"/>
    <property type="match status" value="1"/>
</dbReference>
<comment type="caution">
    <text evidence="13">The sequence shown here is derived from an EMBL/GenBank/DDBJ whole genome shotgun (WGS) entry which is preliminary data.</text>
</comment>
<keyword evidence="14" id="KW-1185">Reference proteome</keyword>
<dbReference type="CDD" id="cd18774">
    <property type="entry name" value="PDC2_HK_sensor"/>
    <property type="match status" value="1"/>
</dbReference>
<accession>A0ABS4SIM3</accession>
<evidence type="ECO:0000256" key="8">
    <source>
        <dbReference type="SAM" id="Coils"/>
    </source>
</evidence>
<evidence type="ECO:0000313" key="13">
    <source>
        <dbReference type="EMBL" id="MBP2292069.1"/>
    </source>
</evidence>
<reference evidence="13 14" key="1">
    <citation type="submission" date="2021-03" db="EMBL/GenBank/DDBJ databases">
        <title>Genomic Encyclopedia of Type Strains, Phase III (KMG-III): the genomes of soil and plant-associated and newly described type strains.</title>
        <authorList>
            <person name="Whitman W."/>
        </authorList>
    </citation>
    <scope>NUCLEOTIDE SEQUENCE [LARGE SCALE GENOMIC DNA]</scope>
    <source>
        <strain evidence="13 14">IMMIB AFH-6</strain>
    </source>
</reference>
<dbReference type="EC" id="2.7.13.3" evidence="3"/>
<feature type="domain" description="PAC" evidence="11">
    <location>
        <begin position="412"/>
        <end position="464"/>
    </location>
</feature>
<evidence type="ECO:0000259" key="12">
    <source>
        <dbReference type="PROSITE" id="PS50885"/>
    </source>
</evidence>
<dbReference type="SUPFAM" id="SSF52172">
    <property type="entry name" value="CheY-like"/>
    <property type="match status" value="1"/>
</dbReference>
<dbReference type="InterPro" id="IPR036097">
    <property type="entry name" value="HisK_dim/P_sf"/>
</dbReference>
<dbReference type="NCBIfam" id="TIGR00229">
    <property type="entry name" value="sensory_box"/>
    <property type="match status" value="2"/>
</dbReference>
<evidence type="ECO:0000256" key="5">
    <source>
        <dbReference type="ARBA" id="ARBA00022679"/>
    </source>
</evidence>
<dbReference type="PROSITE" id="PS50110">
    <property type="entry name" value="RESPONSE_REGULATORY"/>
    <property type="match status" value="1"/>
</dbReference>
<dbReference type="SMART" id="SM00388">
    <property type="entry name" value="HisKA"/>
    <property type="match status" value="1"/>
</dbReference>
<comment type="subcellular location">
    <subcellularLocation>
        <location evidence="2">Membrane</location>
    </subcellularLocation>
</comment>
<evidence type="ECO:0000259" key="10">
    <source>
        <dbReference type="PROSITE" id="PS50110"/>
    </source>
</evidence>
<dbReference type="InterPro" id="IPR013656">
    <property type="entry name" value="PAS_4"/>
</dbReference>
<protein>
    <recommendedName>
        <fullName evidence="3">histidine kinase</fullName>
        <ecNumber evidence="3">2.7.13.3</ecNumber>
    </recommendedName>
</protein>
<dbReference type="PRINTS" id="PR00344">
    <property type="entry name" value="BCTRLSENSOR"/>
</dbReference>
<dbReference type="InterPro" id="IPR005467">
    <property type="entry name" value="His_kinase_dom"/>
</dbReference>
<evidence type="ECO:0000256" key="3">
    <source>
        <dbReference type="ARBA" id="ARBA00012438"/>
    </source>
</evidence>
<dbReference type="Gene3D" id="3.40.50.2300">
    <property type="match status" value="1"/>
</dbReference>
<evidence type="ECO:0000256" key="7">
    <source>
        <dbReference type="PROSITE-ProRule" id="PRU00169"/>
    </source>
</evidence>
<dbReference type="InterPro" id="IPR001789">
    <property type="entry name" value="Sig_transdc_resp-reg_receiver"/>
</dbReference>
<dbReference type="PANTHER" id="PTHR43065">
    <property type="entry name" value="SENSOR HISTIDINE KINASE"/>
    <property type="match status" value="1"/>
</dbReference>
<dbReference type="Pfam" id="PF00072">
    <property type="entry name" value="Response_reg"/>
    <property type="match status" value="1"/>
</dbReference>
<keyword evidence="5" id="KW-0808">Transferase</keyword>
<dbReference type="EMBL" id="JAGINP010000005">
    <property type="protein sequence ID" value="MBP2292069.1"/>
    <property type="molecule type" value="Genomic_DNA"/>
</dbReference>
<gene>
    <name evidence="13" type="ORF">J2851_001830</name>
</gene>
<feature type="coiled-coil region" evidence="8">
    <location>
        <begin position="585"/>
        <end position="612"/>
    </location>
</feature>
<dbReference type="SUPFAM" id="SSF47384">
    <property type="entry name" value="Homodimeric domain of signal transducing histidine kinase"/>
    <property type="match status" value="1"/>
</dbReference>
<dbReference type="Gene3D" id="1.10.287.130">
    <property type="match status" value="1"/>
</dbReference>
<dbReference type="PANTHER" id="PTHR43065:SF42">
    <property type="entry name" value="TWO-COMPONENT SENSOR PPRA"/>
    <property type="match status" value="1"/>
</dbReference>
<dbReference type="SUPFAM" id="SSF55874">
    <property type="entry name" value="ATPase domain of HSP90 chaperone/DNA topoisomerase II/histidine kinase"/>
    <property type="match status" value="1"/>
</dbReference>